<dbReference type="Proteomes" id="UP000190989">
    <property type="component" value="Unassembled WGS sequence"/>
</dbReference>
<name>A0A1U6IX16_9SPHN</name>
<accession>A0A1U6IX16</accession>
<evidence type="ECO:0000313" key="2">
    <source>
        <dbReference type="EMBL" id="SLK12554.1"/>
    </source>
</evidence>
<organism evidence="2 3">
    <name type="scientific">Novosphingobium mathurense</name>
    <dbReference type="NCBI Taxonomy" id="428990"/>
    <lineage>
        <taxon>Bacteria</taxon>
        <taxon>Pseudomonadati</taxon>
        <taxon>Pseudomonadota</taxon>
        <taxon>Alphaproteobacteria</taxon>
        <taxon>Sphingomonadales</taxon>
        <taxon>Sphingomonadaceae</taxon>
        <taxon>Novosphingobium</taxon>
    </lineage>
</organism>
<feature type="transmembrane region" description="Helical" evidence="1">
    <location>
        <begin position="113"/>
        <end position="131"/>
    </location>
</feature>
<sequence>MIILAIFASIAVISILCWLMFTLAVYALPVSLGVSAGMLAHNSGTGTLSAILIGLMSAGLTLFVMQCLLLVLSSTWLRLIVLTAFVMPAAIAGYCATYGIVQHFMAPPFWQTAISLIGGAAVCATAFVRFTDMVAGQIA</sequence>
<evidence type="ECO:0000313" key="3">
    <source>
        <dbReference type="Proteomes" id="UP000190989"/>
    </source>
</evidence>
<gene>
    <name evidence="2" type="ORF">SAMN06295987_12010</name>
</gene>
<dbReference type="STRING" id="428990.SAMN06295987_12010"/>
<dbReference type="AlphaFoldDB" id="A0A1U6IX16"/>
<proteinExistence type="predicted"/>
<keyword evidence="1" id="KW-1133">Transmembrane helix</keyword>
<keyword evidence="3" id="KW-1185">Reference proteome</keyword>
<feature type="transmembrane region" description="Helical" evidence="1">
    <location>
        <begin position="79"/>
        <end position="101"/>
    </location>
</feature>
<keyword evidence="1" id="KW-0472">Membrane</keyword>
<protein>
    <submittedName>
        <fullName evidence="2">Uncharacterized protein</fullName>
    </submittedName>
</protein>
<dbReference type="RefSeq" id="WP_079732079.1">
    <property type="nucleotide sequence ID" value="NZ_FVZE01000020.1"/>
</dbReference>
<keyword evidence="1" id="KW-0812">Transmembrane</keyword>
<evidence type="ECO:0000256" key="1">
    <source>
        <dbReference type="SAM" id="Phobius"/>
    </source>
</evidence>
<reference evidence="3" key="1">
    <citation type="submission" date="2017-02" db="EMBL/GenBank/DDBJ databases">
        <authorList>
            <person name="Varghese N."/>
            <person name="Submissions S."/>
        </authorList>
    </citation>
    <scope>NUCLEOTIDE SEQUENCE [LARGE SCALE GENOMIC DNA]</scope>
    <source>
        <strain evidence="3">SM117</strain>
    </source>
</reference>
<dbReference type="EMBL" id="FVZE01000020">
    <property type="protein sequence ID" value="SLK12554.1"/>
    <property type="molecule type" value="Genomic_DNA"/>
</dbReference>
<feature type="transmembrane region" description="Helical" evidence="1">
    <location>
        <begin position="51"/>
        <end position="72"/>
    </location>
</feature>